<protein>
    <recommendedName>
        <fullName evidence="1">Zinc-ribbon domain-containing protein</fullName>
    </recommendedName>
</protein>
<dbReference type="AlphaFoldDB" id="A0A0H2ZJQ8"/>
<dbReference type="Proteomes" id="UP000000653">
    <property type="component" value="Chromosome"/>
</dbReference>
<dbReference type="Pfam" id="PF13240">
    <property type="entry name" value="Zn_Ribbon_1"/>
    <property type="match status" value="1"/>
</dbReference>
<organism evidence="2 3">
    <name type="scientific">Pseudomonas aeruginosa (strain UCBPP-PA14)</name>
    <dbReference type="NCBI Taxonomy" id="208963"/>
    <lineage>
        <taxon>Bacteria</taxon>
        <taxon>Pseudomonadati</taxon>
        <taxon>Pseudomonadota</taxon>
        <taxon>Gammaproteobacteria</taxon>
        <taxon>Pseudomonadales</taxon>
        <taxon>Pseudomonadaceae</taxon>
        <taxon>Pseudomonas</taxon>
    </lineage>
</organism>
<evidence type="ECO:0000313" key="2">
    <source>
        <dbReference type="EMBL" id="ABJ15223.1"/>
    </source>
</evidence>
<name>A0A0H2ZJQ8_PSEAB</name>
<sequence length="332" mass="34855">MAPPRLPQAQCLDAPPSPCRPASRCAGRSSWCASEPGHSTRPEHRRLVHRTFKRNRSMSIIHDADLAGVLMSASADDIRLLIDVITDSGKGRISLSSAICRQLTAAKEGEVGDYERALVAEELTRFGGNSLMNLFRGGSGVSYVELLSDVASHVGVSKAGTGDCAQMEMAIIAKVVEQSIGRMSEEDKETFFESMGASYRPGMGAAALAALITSLSASSTAYRLAAVVASATMSSLVGRGVAFAGGAAMGRGLAVLSGPVGWAITGIWTAFELASPAYRVTVPCVIQIGHMRQKMLLKEGCPECHASTPAGSKFCSSCGARLASRLPHSIHD</sequence>
<proteinExistence type="predicted"/>
<dbReference type="InterPro" id="IPR026870">
    <property type="entry name" value="Zinc_ribbon_dom"/>
</dbReference>
<dbReference type="KEGG" id="pau:PA14_03370"/>
<evidence type="ECO:0000313" key="3">
    <source>
        <dbReference type="Proteomes" id="UP000000653"/>
    </source>
</evidence>
<accession>A0A0H2ZJQ8</accession>
<feature type="domain" description="Zinc-ribbon" evidence="1">
    <location>
        <begin position="301"/>
        <end position="322"/>
    </location>
</feature>
<gene>
    <name evidence="2" type="ordered locus">PA14_03370</name>
</gene>
<dbReference type="HOGENOM" id="CLU_072312_0_0_6"/>
<evidence type="ECO:0000259" key="1">
    <source>
        <dbReference type="Pfam" id="PF13240"/>
    </source>
</evidence>
<dbReference type="EMBL" id="CP000438">
    <property type="protein sequence ID" value="ABJ15223.1"/>
    <property type="molecule type" value="Genomic_DNA"/>
</dbReference>
<reference evidence="2 3" key="1">
    <citation type="journal article" date="2006" name="Genome Biol.">
        <title>Genomic analysis reveals that Pseudomonas aeruginosa virulence is combinatorial.</title>
        <authorList>
            <person name="Lee D.G."/>
            <person name="Urbach J.M."/>
            <person name="Wu G."/>
            <person name="Liberati N.T."/>
            <person name="Feinbaum R.L."/>
            <person name="Miyata S."/>
            <person name="Diggins L.T."/>
            <person name="He J."/>
            <person name="Saucier M."/>
            <person name="Deziel E."/>
            <person name="Friedman L."/>
            <person name="Li L."/>
            <person name="Grills G."/>
            <person name="Montgomery K."/>
            <person name="Kucherlapati R."/>
            <person name="Rahme L.G."/>
            <person name="Ausubel F.M."/>
        </authorList>
    </citation>
    <scope>NUCLEOTIDE SEQUENCE [LARGE SCALE GENOMIC DNA]</scope>
    <source>
        <strain evidence="2 3">UCBPP-PA14</strain>
    </source>
</reference>